<dbReference type="InterPro" id="IPR006094">
    <property type="entry name" value="Oxid_FAD_bind_N"/>
</dbReference>
<dbReference type="NCBIfam" id="TIGR01679">
    <property type="entry name" value="bact_FAD_ox"/>
    <property type="match status" value="1"/>
</dbReference>
<organism evidence="4 5">
    <name type="scientific">Solimonas aquatica</name>
    <dbReference type="NCBI Taxonomy" id="489703"/>
    <lineage>
        <taxon>Bacteria</taxon>
        <taxon>Pseudomonadati</taxon>
        <taxon>Pseudomonadota</taxon>
        <taxon>Gammaproteobacteria</taxon>
        <taxon>Nevskiales</taxon>
        <taxon>Nevskiaceae</taxon>
        <taxon>Solimonas</taxon>
    </lineage>
</organism>
<dbReference type="InterPro" id="IPR016171">
    <property type="entry name" value="Vanillyl_alc_oxidase_C-sub2"/>
</dbReference>
<dbReference type="PANTHER" id="PTHR43762">
    <property type="entry name" value="L-GULONOLACTONE OXIDASE"/>
    <property type="match status" value="1"/>
</dbReference>
<keyword evidence="5" id="KW-1185">Reference proteome</keyword>
<dbReference type="PIRSF" id="PIRSF000136">
    <property type="entry name" value="LGO_GLO"/>
    <property type="match status" value="1"/>
</dbReference>
<dbReference type="InterPro" id="IPR010031">
    <property type="entry name" value="FAD_lactone_oxidase-like"/>
</dbReference>
<dbReference type="GO" id="GO:0016020">
    <property type="term" value="C:membrane"/>
    <property type="evidence" value="ECO:0007669"/>
    <property type="project" value="InterPro"/>
</dbReference>
<dbReference type="GO" id="GO:0003885">
    <property type="term" value="F:D-arabinono-1,4-lactone oxidase activity"/>
    <property type="evidence" value="ECO:0007669"/>
    <property type="project" value="InterPro"/>
</dbReference>
<keyword evidence="2" id="KW-0560">Oxidoreductase</keyword>
<dbReference type="InterPro" id="IPR036318">
    <property type="entry name" value="FAD-bd_PCMH-like_sf"/>
</dbReference>
<dbReference type="Pfam" id="PF01565">
    <property type="entry name" value="FAD_binding_4"/>
    <property type="match status" value="1"/>
</dbReference>
<dbReference type="AlphaFoldDB" id="A0A1H9MCB0"/>
<dbReference type="GO" id="GO:0071949">
    <property type="term" value="F:FAD binding"/>
    <property type="evidence" value="ECO:0007669"/>
    <property type="project" value="InterPro"/>
</dbReference>
<dbReference type="EMBL" id="FOFS01000021">
    <property type="protein sequence ID" value="SER21221.1"/>
    <property type="molecule type" value="Genomic_DNA"/>
</dbReference>
<evidence type="ECO:0000313" key="5">
    <source>
        <dbReference type="Proteomes" id="UP000199233"/>
    </source>
</evidence>
<name>A0A1H9MCB0_9GAMM</name>
<dbReference type="InterPro" id="IPR016167">
    <property type="entry name" value="FAD-bd_PCMH_sub1"/>
</dbReference>
<evidence type="ECO:0000259" key="3">
    <source>
        <dbReference type="PROSITE" id="PS51387"/>
    </source>
</evidence>
<dbReference type="STRING" id="489703.SAMN04488038_1212"/>
<sequence>MNPLFRLHLAPPASKPQWRNWAGTTQCEPNHTAEPLTLEEIQAEVLRAAEEGERLRVIGSGASYAPLCWTDDNHMSLARFTGIDSADVQRRRVWVRAGTTLAELTEQLAERDLALETAPSTDGLSIGGAIGTGTHGSGMAFGNLSSMVTGLRLVLADGSLRSCSREQLPELFDAARVSLGALGVITHVELQCVDHYRLRVGEKRVSFGEALTRLHELRSEHRSLDLMWFPYAHTVRLHFTDETRETPPSQLSWQTLRRQFFSQVYLRGMRALAKRSQKSAERASAMLATRRREEVLILNAEHAYAAPRRTPVEHLEYAIPAPRLPEVLRQLDRLTHALALRVHVPVEIRYVRADDAWLSPQYQRDSACISVPAYREQPHADYYAAVTEIFDRVQGRPHWASPHDKTAAELRTLYPRFDDFCKLREELDPRGLFLNPHLARLFGARLR</sequence>
<dbReference type="SUPFAM" id="SSF56176">
    <property type="entry name" value="FAD-binding/transporter-associated domain-like"/>
    <property type="match status" value="1"/>
</dbReference>
<evidence type="ECO:0000256" key="2">
    <source>
        <dbReference type="ARBA" id="ARBA00023002"/>
    </source>
</evidence>
<evidence type="ECO:0000313" key="4">
    <source>
        <dbReference type="EMBL" id="SER21221.1"/>
    </source>
</evidence>
<dbReference type="Gene3D" id="1.10.45.10">
    <property type="entry name" value="Vanillyl-alcohol Oxidase, Chain A, domain 4"/>
    <property type="match status" value="1"/>
</dbReference>
<dbReference type="PROSITE" id="PS51387">
    <property type="entry name" value="FAD_PCMH"/>
    <property type="match status" value="1"/>
</dbReference>
<dbReference type="Gene3D" id="3.30.70.2520">
    <property type="match status" value="1"/>
</dbReference>
<dbReference type="RefSeq" id="WP_093289611.1">
    <property type="nucleotide sequence ID" value="NZ_FOFS01000021.1"/>
</dbReference>
<dbReference type="InterPro" id="IPR016169">
    <property type="entry name" value="FAD-bd_PCMH_sub2"/>
</dbReference>
<keyword evidence="1" id="KW-0274">FAD</keyword>
<evidence type="ECO:0000256" key="1">
    <source>
        <dbReference type="ARBA" id="ARBA00022827"/>
    </source>
</evidence>
<gene>
    <name evidence="4" type="ORF">SAMN04488038_1212</name>
</gene>
<dbReference type="OrthoDB" id="9800184at2"/>
<accession>A0A1H9MCB0</accession>
<dbReference type="Proteomes" id="UP000199233">
    <property type="component" value="Unassembled WGS sequence"/>
</dbReference>
<dbReference type="InterPro" id="IPR016166">
    <property type="entry name" value="FAD-bd_PCMH"/>
</dbReference>
<dbReference type="Pfam" id="PF04030">
    <property type="entry name" value="ALO"/>
    <property type="match status" value="1"/>
</dbReference>
<dbReference type="Gene3D" id="3.30.465.10">
    <property type="match status" value="1"/>
</dbReference>
<keyword evidence="1" id="KW-0285">Flavoprotein</keyword>
<reference evidence="4 5" key="1">
    <citation type="submission" date="2016-10" db="EMBL/GenBank/DDBJ databases">
        <authorList>
            <person name="de Groot N.N."/>
        </authorList>
    </citation>
    <scope>NUCLEOTIDE SEQUENCE [LARGE SCALE GENOMIC DNA]</scope>
    <source>
        <strain evidence="4 5">DSM 25927</strain>
    </source>
</reference>
<feature type="domain" description="FAD-binding PCMH-type" evidence="3">
    <location>
        <begin position="25"/>
        <end position="195"/>
    </location>
</feature>
<dbReference type="PANTHER" id="PTHR43762:SF1">
    <property type="entry name" value="D-ARABINONO-1,4-LACTONE OXIDASE"/>
    <property type="match status" value="1"/>
</dbReference>
<protein>
    <submittedName>
        <fullName evidence="4">FAD binding domain-containing protein</fullName>
    </submittedName>
</protein>
<dbReference type="Gene3D" id="3.30.43.10">
    <property type="entry name" value="Uridine Diphospho-n-acetylenolpyruvylglucosamine Reductase, domain 2"/>
    <property type="match status" value="1"/>
</dbReference>
<dbReference type="InterPro" id="IPR007173">
    <property type="entry name" value="ALO_C"/>
</dbReference>
<proteinExistence type="predicted"/>